<evidence type="ECO:0000259" key="2">
    <source>
        <dbReference type="Pfam" id="PF18027"/>
    </source>
</evidence>
<dbReference type="InterPro" id="IPR050821">
    <property type="entry name" value="Cytosolic_carboxypeptidase"/>
</dbReference>
<proteinExistence type="predicted"/>
<organism evidence="3 4">
    <name type="scientific">Anopheles maculatus</name>
    <dbReference type="NCBI Taxonomy" id="74869"/>
    <lineage>
        <taxon>Eukaryota</taxon>
        <taxon>Metazoa</taxon>
        <taxon>Ecdysozoa</taxon>
        <taxon>Arthropoda</taxon>
        <taxon>Hexapoda</taxon>
        <taxon>Insecta</taxon>
        <taxon>Pterygota</taxon>
        <taxon>Neoptera</taxon>
        <taxon>Endopterygota</taxon>
        <taxon>Diptera</taxon>
        <taxon>Nematocera</taxon>
        <taxon>Culicoidea</taxon>
        <taxon>Culicidae</taxon>
        <taxon>Anophelinae</taxon>
        <taxon>Anopheles</taxon>
        <taxon>Anopheles maculatus group</taxon>
    </lineage>
</organism>
<dbReference type="PANTHER" id="PTHR12756:SF12">
    <property type="entry name" value="CYTOSOLIC CARBOXYPEPTIDASE-LIKE PROTEIN 5"/>
    <property type="match status" value="1"/>
</dbReference>
<evidence type="ECO:0000313" key="3">
    <source>
        <dbReference type="EnsemblMetazoa" id="AMAM006907-PA"/>
    </source>
</evidence>
<dbReference type="VEuPathDB" id="VectorBase:AMAM006907"/>
<name>A0A182SHI4_9DIPT</name>
<evidence type="ECO:0000256" key="1">
    <source>
        <dbReference type="ARBA" id="ARBA00001947"/>
    </source>
</evidence>
<protein>
    <submittedName>
        <fullName evidence="3">Pepdidase_M14_N domain-containing protein</fullName>
    </submittedName>
</protein>
<dbReference type="AlphaFoldDB" id="A0A182SHI4"/>
<comment type="cofactor">
    <cofactor evidence="1">
        <name>Zn(2+)</name>
        <dbReference type="ChEBI" id="CHEBI:29105"/>
    </cofactor>
</comment>
<accession>A0A182SHI4</accession>
<keyword evidence="4" id="KW-1185">Reference proteome</keyword>
<sequence length="206" mass="21779">MTTTMMVDNFECAGYTFYSKFDSGNLGKVELVRCCEGLGIVGSTVSNVVERVSGGAPVSGSGNNQIVPGTGITSASAIVAATLGIGLQQQHHGLLSSATGSGSTATTGGSLGMPIPSPTPHATENPLVEVEFNLWTRPDCAGTAYENQNRTWFHFAVTGGRPNQIVKFNVMNLNKQAKLFSQGMHPVTKVGPNGRWERIKEKPSYS</sequence>
<dbReference type="EnsemblMetazoa" id="AMAM006907-RA">
    <property type="protein sequence ID" value="AMAM006907-PA"/>
    <property type="gene ID" value="AMAM006907"/>
</dbReference>
<feature type="domain" description="Cytosolic carboxypeptidase N-terminal" evidence="2">
    <location>
        <begin position="131"/>
        <end position="198"/>
    </location>
</feature>
<reference evidence="4" key="1">
    <citation type="submission" date="2013-09" db="EMBL/GenBank/DDBJ databases">
        <title>The Genome Sequence of Anopheles maculatus species B.</title>
        <authorList>
            <consortium name="The Broad Institute Genomics Platform"/>
            <person name="Neafsey D.E."/>
            <person name="Besansky N."/>
            <person name="Howell P."/>
            <person name="Walton C."/>
            <person name="Young S.K."/>
            <person name="Zeng Q."/>
            <person name="Gargeya S."/>
            <person name="Fitzgerald M."/>
            <person name="Haas B."/>
            <person name="Abouelleil A."/>
            <person name="Allen A.W."/>
            <person name="Alvarado L."/>
            <person name="Arachchi H.M."/>
            <person name="Berlin A.M."/>
            <person name="Chapman S.B."/>
            <person name="Gainer-Dewar J."/>
            <person name="Goldberg J."/>
            <person name="Griggs A."/>
            <person name="Gujja S."/>
            <person name="Hansen M."/>
            <person name="Howarth C."/>
            <person name="Imamovic A."/>
            <person name="Ireland A."/>
            <person name="Larimer J."/>
            <person name="McCowan C."/>
            <person name="Murphy C."/>
            <person name="Pearson M."/>
            <person name="Poon T.W."/>
            <person name="Priest M."/>
            <person name="Roberts A."/>
            <person name="Saif S."/>
            <person name="Shea T."/>
            <person name="Sisk P."/>
            <person name="Sykes S."/>
            <person name="Wortman J."/>
            <person name="Nusbaum C."/>
            <person name="Birren B."/>
        </authorList>
    </citation>
    <scope>NUCLEOTIDE SEQUENCE [LARGE SCALE GENOMIC DNA]</scope>
    <source>
        <strain evidence="4">maculatus3</strain>
    </source>
</reference>
<dbReference type="Gene3D" id="2.60.40.3120">
    <property type="match status" value="1"/>
</dbReference>
<dbReference type="Pfam" id="PF18027">
    <property type="entry name" value="Pepdidase_M14_N"/>
    <property type="match status" value="1"/>
</dbReference>
<dbReference type="InterPro" id="IPR040626">
    <property type="entry name" value="Pepdidase_M14_N"/>
</dbReference>
<reference evidence="3" key="2">
    <citation type="submission" date="2020-05" db="UniProtKB">
        <authorList>
            <consortium name="EnsemblMetazoa"/>
        </authorList>
    </citation>
    <scope>IDENTIFICATION</scope>
    <source>
        <strain evidence="3">maculatus3</strain>
    </source>
</reference>
<dbReference type="Proteomes" id="UP000075901">
    <property type="component" value="Unassembled WGS sequence"/>
</dbReference>
<evidence type="ECO:0000313" key="4">
    <source>
        <dbReference type="Proteomes" id="UP000075901"/>
    </source>
</evidence>
<dbReference type="PANTHER" id="PTHR12756">
    <property type="entry name" value="CYTOSOLIC CARBOXYPEPTIDASE"/>
    <property type="match status" value="1"/>
</dbReference>